<reference evidence="1" key="1">
    <citation type="submission" date="2020-10" db="EMBL/GenBank/DDBJ databases">
        <authorList>
            <person name="Kusch S."/>
        </authorList>
    </citation>
    <scope>NUCLEOTIDE SEQUENCE</scope>
    <source>
        <strain evidence="1">SwB9</strain>
    </source>
</reference>
<protein>
    <submittedName>
        <fullName evidence="1">06c7a47a-f969-407d-bc29-7acc76a83cd5</fullName>
    </submittedName>
</protein>
<dbReference type="Proteomes" id="UP000624404">
    <property type="component" value="Unassembled WGS sequence"/>
</dbReference>
<dbReference type="AlphaFoldDB" id="A0A8H2VWB5"/>
<proteinExistence type="predicted"/>
<name>A0A8H2VWB5_9HELO</name>
<sequence>MIDLQLRHFRLFLLFSISFRNLLPWGYYLHKVHPSNLRWDTWELYIRVLKYVAFELPSFMRRDVLLRLGFHHIELEASGSFDIAAFSRL</sequence>
<evidence type="ECO:0000313" key="1">
    <source>
        <dbReference type="EMBL" id="CAD6446069.1"/>
    </source>
</evidence>
<comment type="caution">
    <text evidence="1">The sequence shown here is derived from an EMBL/GenBank/DDBJ whole genome shotgun (WGS) entry which is preliminary data.</text>
</comment>
<dbReference type="EMBL" id="CAJHIA010000017">
    <property type="protein sequence ID" value="CAD6446069.1"/>
    <property type="molecule type" value="Genomic_DNA"/>
</dbReference>
<keyword evidence="2" id="KW-1185">Reference proteome</keyword>
<accession>A0A8H2VWB5</accession>
<gene>
    <name evidence="1" type="ORF">SCLTRI_LOCUS5782</name>
</gene>
<organism evidence="1 2">
    <name type="scientific">Sclerotinia trifoliorum</name>
    <dbReference type="NCBI Taxonomy" id="28548"/>
    <lineage>
        <taxon>Eukaryota</taxon>
        <taxon>Fungi</taxon>
        <taxon>Dikarya</taxon>
        <taxon>Ascomycota</taxon>
        <taxon>Pezizomycotina</taxon>
        <taxon>Leotiomycetes</taxon>
        <taxon>Helotiales</taxon>
        <taxon>Sclerotiniaceae</taxon>
        <taxon>Sclerotinia</taxon>
    </lineage>
</organism>
<evidence type="ECO:0000313" key="2">
    <source>
        <dbReference type="Proteomes" id="UP000624404"/>
    </source>
</evidence>